<comment type="function">
    <text evidence="8">Destroys radicals which are normally produced within the cells and which are toxic to biological systems.</text>
</comment>
<feature type="binding site" evidence="7">
    <location>
        <position position="196"/>
    </location>
    <ligand>
        <name>Mn(2+)</name>
        <dbReference type="ChEBI" id="CHEBI:29035"/>
    </ligand>
</feature>
<evidence type="ECO:0000313" key="12">
    <source>
        <dbReference type="Proteomes" id="UP000824469"/>
    </source>
</evidence>
<dbReference type="Pfam" id="PF02777">
    <property type="entry name" value="Sod_Fe_C"/>
    <property type="match status" value="1"/>
</dbReference>
<evidence type="ECO:0000256" key="4">
    <source>
        <dbReference type="ARBA" id="ARBA00022723"/>
    </source>
</evidence>
<dbReference type="InterPro" id="IPR019831">
    <property type="entry name" value="Mn/Fe_SOD_N"/>
</dbReference>
<comment type="catalytic activity">
    <reaction evidence="8">
        <text>2 superoxide + 2 H(+) = H2O2 + O2</text>
        <dbReference type="Rhea" id="RHEA:20696"/>
        <dbReference type="ChEBI" id="CHEBI:15378"/>
        <dbReference type="ChEBI" id="CHEBI:15379"/>
        <dbReference type="ChEBI" id="CHEBI:16240"/>
        <dbReference type="ChEBI" id="CHEBI:18421"/>
        <dbReference type="EC" id="1.15.1.1"/>
    </reaction>
</comment>
<proteinExistence type="inferred from homology"/>
<dbReference type="AlphaFoldDB" id="A0AA38LLU0"/>
<dbReference type="PANTHER" id="PTHR42769">
    <property type="entry name" value="SUPEROXIDE DISMUTASE"/>
    <property type="match status" value="1"/>
</dbReference>
<dbReference type="PROSITE" id="PS00088">
    <property type="entry name" value="SOD_MN"/>
    <property type="match status" value="1"/>
</dbReference>
<dbReference type="InterPro" id="IPR019833">
    <property type="entry name" value="Mn/Fe_SOD_BS"/>
</dbReference>
<evidence type="ECO:0000256" key="3">
    <source>
        <dbReference type="ARBA" id="ARBA00012682"/>
    </source>
</evidence>
<feature type="domain" description="Manganese/iron superoxide dismutase C-terminal" evidence="10">
    <location>
        <begin position="130"/>
        <end position="207"/>
    </location>
</feature>
<dbReference type="PIRSF" id="PIRSF000349">
    <property type="entry name" value="SODismutase"/>
    <property type="match status" value="1"/>
</dbReference>
<dbReference type="PANTHER" id="PTHR42769:SF3">
    <property type="entry name" value="SUPEROXIDE DISMUTASE [FE] 2, CHLOROPLASTIC"/>
    <property type="match status" value="1"/>
</dbReference>
<evidence type="ECO:0000313" key="11">
    <source>
        <dbReference type="EMBL" id="KAH9329703.1"/>
    </source>
</evidence>
<keyword evidence="5 8" id="KW-0560">Oxidoreductase</keyword>
<evidence type="ECO:0000259" key="9">
    <source>
        <dbReference type="Pfam" id="PF00081"/>
    </source>
</evidence>
<evidence type="ECO:0000256" key="8">
    <source>
        <dbReference type="RuleBase" id="RU000414"/>
    </source>
</evidence>
<gene>
    <name evidence="11" type="ORF">KI387_001811</name>
</gene>
<evidence type="ECO:0000259" key="10">
    <source>
        <dbReference type="Pfam" id="PF02777"/>
    </source>
</evidence>
<evidence type="ECO:0000256" key="7">
    <source>
        <dbReference type="PIRSR" id="PIRSR000349-1"/>
    </source>
</evidence>
<dbReference type="GO" id="GO:0042644">
    <property type="term" value="C:chloroplast nucleoid"/>
    <property type="evidence" value="ECO:0007669"/>
    <property type="project" value="TreeGrafter"/>
</dbReference>
<dbReference type="InterPro" id="IPR036314">
    <property type="entry name" value="SOD_C_sf"/>
</dbReference>
<keyword evidence="6" id="KW-0408">Iron</keyword>
<dbReference type="Pfam" id="PF00081">
    <property type="entry name" value="Sod_Fe_N"/>
    <property type="match status" value="1"/>
</dbReference>
<dbReference type="SUPFAM" id="SSF46609">
    <property type="entry name" value="Fe,Mn superoxide dismutase (SOD), N-terminal domain"/>
    <property type="match status" value="1"/>
</dbReference>
<dbReference type="Gene3D" id="1.10.287.990">
    <property type="entry name" value="Fe,Mn superoxide dismutase (SOD) domain"/>
    <property type="match status" value="1"/>
</dbReference>
<organism evidence="11 12">
    <name type="scientific">Taxus chinensis</name>
    <name type="common">Chinese yew</name>
    <name type="synonym">Taxus wallichiana var. chinensis</name>
    <dbReference type="NCBI Taxonomy" id="29808"/>
    <lineage>
        <taxon>Eukaryota</taxon>
        <taxon>Viridiplantae</taxon>
        <taxon>Streptophyta</taxon>
        <taxon>Embryophyta</taxon>
        <taxon>Tracheophyta</taxon>
        <taxon>Spermatophyta</taxon>
        <taxon>Pinopsida</taxon>
        <taxon>Pinidae</taxon>
        <taxon>Conifers II</taxon>
        <taxon>Cupressales</taxon>
        <taxon>Taxaceae</taxon>
        <taxon>Taxus</taxon>
    </lineage>
</organism>
<evidence type="ECO:0000256" key="6">
    <source>
        <dbReference type="ARBA" id="ARBA00023004"/>
    </source>
</evidence>
<dbReference type="OMA" id="EETIRYH"/>
<evidence type="ECO:0000256" key="1">
    <source>
        <dbReference type="ARBA" id="ARBA00001962"/>
    </source>
</evidence>
<dbReference type="InterPro" id="IPR019832">
    <property type="entry name" value="Mn/Fe_SOD_C"/>
</dbReference>
<dbReference type="GO" id="GO:0046872">
    <property type="term" value="F:metal ion binding"/>
    <property type="evidence" value="ECO:0007669"/>
    <property type="project" value="UniProtKB-KW"/>
</dbReference>
<dbReference type="PRINTS" id="PR01703">
    <property type="entry name" value="MNSODISMTASE"/>
</dbReference>
<feature type="non-terminal residue" evidence="11">
    <location>
        <position position="207"/>
    </location>
</feature>
<name>A0AA38LLU0_TAXCH</name>
<keyword evidence="12" id="KW-1185">Reference proteome</keyword>
<sequence>MTVLCFLQHMPLQTSISSTRPKVAMRKSLKNTSTVALFGLKDPPYKLDALEPYMSRRSLEFHWGKHHRGYLDNLNKQIEGTALQGYTLEELIKVTYNSGNPKPAFNNAAQVWNHDFFWECMEPDGGKECTGEIREFIERDFHSYDMFLEELKQASATQFGSGWVWLVVKDNKLAVEKSVNATNPIIWGHIPLLTIDVWEHAYYLDYQ</sequence>
<protein>
    <recommendedName>
        <fullName evidence="3 8">Superoxide dismutase</fullName>
        <ecNumber evidence="3 8">1.15.1.1</ecNumber>
    </recommendedName>
</protein>
<dbReference type="SUPFAM" id="SSF54719">
    <property type="entry name" value="Fe,Mn superoxide dismutase (SOD), C-terminal domain"/>
    <property type="match status" value="1"/>
</dbReference>
<evidence type="ECO:0000256" key="2">
    <source>
        <dbReference type="ARBA" id="ARBA00008714"/>
    </source>
</evidence>
<dbReference type="EMBL" id="JAHRHJ020000001">
    <property type="protein sequence ID" value="KAH9329703.1"/>
    <property type="molecule type" value="Genomic_DNA"/>
</dbReference>
<feature type="binding site" evidence="7">
    <location>
        <position position="62"/>
    </location>
    <ligand>
        <name>Mn(2+)</name>
        <dbReference type="ChEBI" id="CHEBI:29035"/>
    </ligand>
</feature>
<dbReference type="Proteomes" id="UP000824469">
    <property type="component" value="Unassembled WGS sequence"/>
</dbReference>
<feature type="binding site" evidence="7">
    <location>
        <position position="200"/>
    </location>
    <ligand>
        <name>Mn(2+)</name>
        <dbReference type="ChEBI" id="CHEBI:29035"/>
    </ligand>
</feature>
<reference evidence="11 12" key="1">
    <citation type="journal article" date="2021" name="Nat. Plants">
        <title>The Taxus genome provides insights into paclitaxel biosynthesis.</title>
        <authorList>
            <person name="Xiong X."/>
            <person name="Gou J."/>
            <person name="Liao Q."/>
            <person name="Li Y."/>
            <person name="Zhou Q."/>
            <person name="Bi G."/>
            <person name="Li C."/>
            <person name="Du R."/>
            <person name="Wang X."/>
            <person name="Sun T."/>
            <person name="Guo L."/>
            <person name="Liang H."/>
            <person name="Lu P."/>
            <person name="Wu Y."/>
            <person name="Zhang Z."/>
            <person name="Ro D.K."/>
            <person name="Shang Y."/>
            <person name="Huang S."/>
            <person name="Yan J."/>
        </authorList>
    </citation>
    <scope>NUCLEOTIDE SEQUENCE [LARGE SCALE GENOMIC DNA]</scope>
    <source>
        <strain evidence="11">Ta-2019</strain>
    </source>
</reference>
<dbReference type="Gene3D" id="3.55.40.20">
    <property type="entry name" value="Iron/manganese superoxide dismutase, C-terminal domain"/>
    <property type="match status" value="1"/>
</dbReference>
<comment type="cofactor">
    <cofactor evidence="1">
        <name>Fe cation</name>
        <dbReference type="ChEBI" id="CHEBI:24875"/>
    </cofactor>
</comment>
<dbReference type="GO" id="GO:0004784">
    <property type="term" value="F:superoxide dismutase activity"/>
    <property type="evidence" value="ECO:0007669"/>
    <property type="project" value="UniProtKB-EC"/>
</dbReference>
<comment type="similarity">
    <text evidence="2 8">Belongs to the iron/manganese superoxide dismutase family.</text>
</comment>
<dbReference type="FunFam" id="1.10.287.990:FF:000002">
    <property type="entry name" value="Superoxide dismutase"/>
    <property type="match status" value="1"/>
</dbReference>
<keyword evidence="4 7" id="KW-0479">Metal-binding</keyword>
<evidence type="ECO:0000256" key="5">
    <source>
        <dbReference type="ARBA" id="ARBA00023002"/>
    </source>
</evidence>
<comment type="caution">
    <text evidence="11">The sequence shown here is derived from an EMBL/GenBank/DDBJ whole genome shotgun (WGS) entry which is preliminary data.</text>
</comment>
<dbReference type="InterPro" id="IPR001189">
    <property type="entry name" value="Mn/Fe_SOD"/>
</dbReference>
<accession>A0AA38LLU0</accession>
<feature type="domain" description="Manganese/iron superoxide dismutase N-terminal" evidence="9">
    <location>
        <begin position="38"/>
        <end position="121"/>
    </location>
</feature>
<dbReference type="EC" id="1.15.1.1" evidence="3 8"/>
<dbReference type="InterPro" id="IPR036324">
    <property type="entry name" value="Mn/Fe_SOD_N_sf"/>
</dbReference>
<feature type="binding site" evidence="7">
    <location>
        <position position="114"/>
    </location>
    <ligand>
        <name>Mn(2+)</name>
        <dbReference type="ChEBI" id="CHEBI:29035"/>
    </ligand>
</feature>